<evidence type="ECO:0000313" key="2">
    <source>
        <dbReference type="EMBL" id="QHT76710.1"/>
    </source>
</evidence>
<feature type="transmembrane region" description="Helical" evidence="1">
    <location>
        <begin position="56"/>
        <end position="77"/>
    </location>
</feature>
<accession>A0A6C0H8L8</accession>
<dbReference type="EMBL" id="MN739900">
    <property type="protein sequence ID" value="QHT76710.1"/>
    <property type="molecule type" value="Genomic_DNA"/>
</dbReference>
<keyword evidence="1" id="KW-0812">Transmembrane</keyword>
<evidence type="ECO:0000256" key="1">
    <source>
        <dbReference type="SAM" id="Phobius"/>
    </source>
</evidence>
<dbReference type="AlphaFoldDB" id="A0A6C0H8L8"/>
<reference evidence="2" key="1">
    <citation type="journal article" date="2020" name="Nature">
        <title>Giant virus diversity and host interactions through global metagenomics.</title>
        <authorList>
            <person name="Schulz F."/>
            <person name="Roux S."/>
            <person name="Paez-Espino D."/>
            <person name="Jungbluth S."/>
            <person name="Walsh D.A."/>
            <person name="Denef V.J."/>
            <person name="McMahon K.D."/>
            <person name="Konstantinidis K.T."/>
            <person name="Eloe-Fadrosh E.A."/>
            <person name="Kyrpides N.C."/>
            <person name="Woyke T."/>
        </authorList>
    </citation>
    <scope>NUCLEOTIDE SEQUENCE</scope>
    <source>
        <strain evidence="2">GVMAG-M-3300023179-82</strain>
    </source>
</reference>
<keyword evidence="1" id="KW-1133">Transmembrane helix</keyword>
<proteinExistence type="predicted"/>
<organism evidence="2">
    <name type="scientific">viral metagenome</name>
    <dbReference type="NCBI Taxonomy" id="1070528"/>
    <lineage>
        <taxon>unclassified sequences</taxon>
        <taxon>metagenomes</taxon>
        <taxon>organismal metagenomes</taxon>
    </lineage>
</organism>
<feature type="transmembrane region" description="Helical" evidence="1">
    <location>
        <begin position="29"/>
        <end position="50"/>
    </location>
</feature>
<sequence length="240" mass="27165">MLGDGLGMIKDQMVRIFRIMFKLSLGQQFIVMLLLVLAFHGVLFLGLLFLVVGLLVLAFLVALLLVLLFLVLLLLVVASPVMMLLVLMFFVVQFIAVLFRVVLFLVVMFQYQMTNHSPLKPGKKNKAKPHVQVKTANRSPLKTGKKIKAKPRMQGKTANCLLLKLGKRTLKQTQKIIIQNDKCEILGYLPENKAEINNQIQNINVSGILIDILHFLNIFNMIPKNNKRLLGIFNEEDSTN</sequence>
<name>A0A6C0H8L8_9ZZZZ</name>
<feature type="transmembrane region" description="Helical" evidence="1">
    <location>
        <begin position="84"/>
        <end position="111"/>
    </location>
</feature>
<keyword evidence="1" id="KW-0472">Membrane</keyword>
<protein>
    <submittedName>
        <fullName evidence="2">Uncharacterized protein</fullName>
    </submittedName>
</protein>